<keyword evidence="3" id="KW-0326">Glycosidase</keyword>
<feature type="signal peptide" evidence="4">
    <location>
        <begin position="1"/>
        <end position="19"/>
    </location>
</feature>
<dbReference type="Proteomes" id="UP000250831">
    <property type="component" value="Unassembled WGS sequence"/>
</dbReference>
<feature type="domain" description="Glycoside hydrolase family 2 immunoglobulin-like beta-sandwich" evidence="5">
    <location>
        <begin position="214"/>
        <end position="308"/>
    </location>
</feature>
<dbReference type="InterPro" id="IPR017853">
    <property type="entry name" value="GH"/>
</dbReference>
<name>A0A363NSA5_9SPHI</name>
<evidence type="ECO:0000259" key="8">
    <source>
        <dbReference type="Pfam" id="PF18565"/>
    </source>
</evidence>
<evidence type="ECO:0000256" key="4">
    <source>
        <dbReference type="SAM" id="SignalP"/>
    </source>
</evidence>
<dbReference type="Gene3D" id="2.60.120.260">
    <property type="entry name" value="Galactose-binding domain-like"/>
    <property type="match status" value="1"/>
</dbReference>
<comment type="caution">
    <text evidence="10">The sequence shown here is derived from an EMBL/GenBank/DDBJ whole genome shotgun (WGS) entry which is preliminary data.</text>
</comment>
<evidence type="ECO:0000313" key="10">
    <source>
        <dbReference type="EMBL" id="PUV23600.1"/>
    </source>
</evidence>
<reference evidence="10 11" key="1">
    <citation type="submission" date="2018-04" db="EMBL/GenBank/DDBJ databases">
        <title>Sphingobacterium sp. M46 Genome.</title>
        <authorList>
            <person name="Cheng J."/>
            <person name="Li Y."/>
        </authorList>
    </citation>
    <scope>NUCLEOTIDE SEQUENCE [LARGE SCALE GENOMIC DNA]</scope>
    <source>
        <strain evidence="10 11">M46</strain>
    </source>
</reference>
<dbReference type="Pfam" id="PF00703">
    <property type="entry name" value="Glyco_hydro_2"/>
    <property type="match status" value="1"/>
</dbReference>
<evidence type="ECO:0000313" key="11">
    <source>
        <dbReference type="Proteomes" id="UP000250831"/>
    </source>
</evidence>
<dbReference type="Pfam" id="PF02836">
    <property type="entry name" value="Glyco_hydro_2_C"/>
    <property type="match status" value="1"/>
</dbReference>
<dbReference type="GO" id="GO:0005975">
    <property type="term" value="P:carbohydrate metabolic process"/>
    <property type="evidence" value="ECO:0007669"/>
    <property type="project" value="InterPro"/>
</dbReference>
<dbReference type="InterPro" id="IPR006102">
    <property type="entry name" value="Ig-like_GH2"/>
</dbReference>
<comment type="similarity">
    <text evidence="1">Belongs to the glycosyl hydrolase 2 family.</text>
</comment>
<dbReference type="Gene3D" id="2.60.40.10">
    <property type="entry name" value="Immunoglobulins"/>
    <property type="match status" value="3"/>
</dbReference>
<evidence type="ECO:0000259" key="5">
    <source>
        <dbReference type="Pfam" id="PF00703"/>
    </source>
</evidence>
<protein>
    <submittedName>
        <fullName evidence="10">Beta-galactosidase</fullName>
    </submittedName>
</protein>
<organism evidence="10 11">
    <name type="scientific">Sphingobacterium athyrii</name>
    <dbReference type="NCBI Taxonomy" id="2152717"/>
    <lineage>
        <taxon>Bacteria</taxon>
        <taxon>Pseudomonadati</taxon>
        <taxon>Bacteroidota</taxon>
        <taxon>Sphingobacteriia</taxon>
        <taxon>Sphingobacteriales</taxon>
        <taxon>Sphingobacteriaceae</taxon>
        <taxon>Sphingobacterium</taxon>
    </lineage>
</organism>
<feature type="chain" id="PRO_5016660402" evidence="4">
    <location>
        <begin position="20"/>
        <end position="985"/>
    </location>
</feature>
<dbReference type="PANTHER" id="PTHR42732">
    <property type="entry name" value="BETA-GALACTOSIDASE"/>
    <property type="match status" value="1"/>
</dbReference>
<feature type="domain" description="DUF4982" evidence="7">
    <location>
        <begin position="618"/>
        <end position="674"/>
    </location>
</feature>
<dbReference type="SUPFAM" id="SSF49785">
    <property type="entry name" value="Galactose-binding domain-like"/>
    <property type="match status" value="1"/>
</dbReference>
<dbReference type="InterPro" id="IPR006103">
    <property type="entry name" value="Glyco_hydro_2_cat"/>
</dbReference>
<dbReference type="InterPro" id="IPR040605">
    <property type="entry name" value="Glyco_hydro2_dom5"/>
</dbReference>
<dbReference type="InterPro" id="IPR008979">
    <property type="entry name" value="Galactose-bd-like_sf"/>
</dbReference>
<dbReference type="SUPFAM" id="SSF49303">
    <property type="entry name" value="beta-Galactosidase/glucuronidase domain"/>
    <property type="match status" value="1"/>
</dbReference>
<evidence type="ECO:0000256" key="2">
    <source>
        <dbReference type="ARBA" id="ARBA00022801"/>
    </source>
</evidence>
<keyword evidence="2" id="KW-0378">Hydrolase</keyword>
<gene>
    <name evidence="10" type="ORF">DCO56_17015</name>
</gene>
<dbReference type="GO" id="GO:0004553">
    <property type="term" value="F:hydrolase activity, hydrolyzing O-glycosyl compounds"/>
    <property type="evidence" value="ECO:0007669"/>
    <property type="project" value="InterPro"/>
</dbReference>
<dbReference type="EMBL" id="QCXX01000004">
    <property type="protein sequence ID" value="PUV23600.1"/>
    <property type="molecule type" value="Genomic_DNA"/>
</dbReference>
<accession>A0A363NSA5</accession>
<feature type="domain" description="Glycoside hydrolase family 2" evidence="8">
    <location>
        <begin position="697"/>
        <end position="792"/>
    </location>
</feature>
<dbReference type="InterPro" id="IPR032311">
    <property type="entry name" value="DUF4982"/>
</dbReference>
<dbReference type="InterPro" id="IPR054593">
    <property type="entry name" value="Beta-mannosidase-like_N2"/>
</dbReference>
<dbReference type="InterPro" id="IPR036156">
    <property type="entry name" value="Beta-gal/glucu_dom_sf"/>
</dbReference>
<dbReference type="Pfam" id="PF22666">
    <property type="entry name" value="Glyco_hydro_2_N2"/>
    <property type="match status" value="1"/>
</dbReference>
<feature type="domain" description="Glycoside hydrolase family 2 catalytic" evidence="6">
    <location>
        <begin position="312"/>
        <end position="450"/>
    </location>
</feature>
<evidence type="ECO:0000259" key="9">
    <source>
        <dbReference type="Pfam" id="PF22666"/>
    </source>
</evidence>
<dbReference type="InterPro" id="IPR051913">
    <property type="entry name" value="GH2_Domain-Containing"/>
</dbReference>
<dbReference type="PANTHER" id="PTHR42732:SF1">
    <property type="entry name" value="BETA-MANNOSIDASE"/>
    <property type="match status" value="1"/>
</dbReference>
<proteinExistence type="inferred from homology"/>
<sequence length="985" mass="111823">MKRLLFIFCCLLLLCDTHAQSGRKTLSFNADWRYHIGDVSDASATEIDDREWKQVVLPQAWNEDEAFAKAIHDLSANIVWYRKKFRIPKGITSDKVFLEFEGIRFGGEFYLNGKFIGRHENGVMAAGFDLSDLIDRDRENILAIRIDNSWSYREKATNSTYQWNDKNFNANYGGIPKNVLIHFASKIYQTLPLYSNLKTTGVYVYAKNINIPKKTLDLFVSSEVKNETNKSSLVNFVAEVHNAEGKLVKTFSKKFNLSANQTQQLTMNSALNQVNFWSWGYGYLYTVTTKILQDNKTIDAVQTKTGFRKTAFKNGMVYLNDQVLMMKGYAQRTSNEWPAVGLSVAPWLSDFSNGLMVKSNANLVRWMHVTPWKQDVESCDRMGLMQMLPAGDAEKDTQGRRWEQRTELMRDAIIYYRNSPSVLFYECGNESISEEHMAEMKAIRDQYDPAGGRAIGSREMLDSKLAEYGGEMLYINKSARHPMIATEYMRDEALRKYWDELSYPFHKDGEGPLYKGVDASDYNRNQDSYVVETVHRWWEYWKMRPGTGDRVNSGGVNIIFSDSNTHFRGKENYRRSGEVDAMRIPKDAYFAHQVMWDGWIDPDPKGLHLVGHWNYAPGTKKDVLVVSAADRVELSVNGKIQGEAEKRYNFLYRFPAVDFETGVLTAKSFTKDGKLLNKKELRTAGEPYKIRLTAQHGNNGLFADGNDMVLAEVEVLDKNGVRCPLASNTIDFNLDGPMDWRGGIAQGPDNYILAKSLPVEAGINRVLLRTQYDKSGRVLLKATANGLLSDSVAWTVQPIKKTENYFVKESTENLPSFLERGPSPEKPTLVQLKKSLKIRAATAGANSEKAAQSYDDNELSDWVNDGQLGTAWITYILQEKSDIDEIDLKLNNFRSRSYPLQIFVDNKLVFDGNTDITLGYCTLSFPRTRGEKVTIKLKNAPFTAKENKQVEMGGKKLDDGVARNDANAKGTLSIIEADIHQVLVN</sequence>
<dbReference type="Gene3D" id="3.20.20.80">
    <property type="entry name" value="Glycosidases"/>
    <property type="match status" value="1"/>
</dbReference>
<evidence type="ECO:0000259" key="6">
    <source>
        <dbReference type="Pfam" id="PF02836"/>
    </source>
</evidence>
<evidence type="ECO:0000256" key="3">
    <source>
        <dbReference type="ARBA" id="ARBA00023295"/>
    </source>
</evidence>
<evidence type="ECO:0000259" key="7">
    <source>
        <dbReference type="Pfam" id="PF16355"/>
    </source>
</evidence>
<dbReference type="RefSeq" id="WP_108634943.1">
    <property type="nucleotide sequence ID" value="NZ_QCXX01000004.1"/>
</dbReference>
<dbReference type="Pfam" id="PF16355">
    <property type="entry name" value="DUF4982"/>
    <property type="match status" value="1"/>
</dbReference>
<evidence type="ECO:0000256" key="1">
    <source>
        <dbReference type="ARBA" id="ARBA00007401"/>
    </source>
</evidence>
<keyword evidence="4" id="KW-0732">Signal</keyword>
<dbReference type="AlphaFoldDB" id="A0A363NSA5"/>
<dbReference type="InterPro" id="IPR013783">
    <property type="entry name" value="Ig-like_fold"/>
</dbReference>
<dbReference type="OrthoDB" id="9801077at2"/>
<dbReference type="Pfam" id="PF18565">
    <property type="entry name" value="Glyco_hydro2_C5"/>
    <property type="match status" value="1"/>
</dbReference>
<dbReference type="SUPFAM" id="SSF51445">
    <property type="entry name" value="(Trans)glycosidases"/>
    <property type="match status" value="1"/>
</dbReference>
<keyword evidence="11" id="KW-1185">Reference proteome</keyword>
<feature type="domain" description="Beta-mannosidase-like galactose-binding" evidence="9">
    <location>
        <begin position="77"/>
        <end position="164"/>
    </location>
</feature>